<dbReference type="AlphaFoldDB" id="A0A3A4RC23"/>
<sequence length="233" mass="25874">MILKIIFLTILFTGILCITSVSYAATVTIQPGYQEGIDTYIHDDGTSSTKTLNFGSRNYIAVTNSTSHRQYALIKFDISQISQHSVTSASLSLFNTAGATNKYLNVYRVTSGWDEMTVTFQHVINGSLTYTGPSTVKTYIPDGYTGWVNWDVTTYVNEWLSGTENYGFIIICHDNEFPNEKDFVSSDDNVIDPSFYPKLTLDGVETSQVPEPATVAILGLSCIITLIRNKIVR</sequence>
<evidence type="ECO:0000256" key="4">
    <source>
        <dbReference type="SAM" id="SignalP"/>
    </source>
</evidence>
<evidence type="ECO:0000259" key="5">
    <source>
        <dbReference type="Pfam" id="PF24517"/>
    </source>
</evidence>
<dbReference type="Pfam" id="PF24517">
    <property type="entry name" value="CBM96"/>
    <property type="match status" value="1"/>
</dbReference>
<comment type="caution">
    <text evidence="6">The sequence shown here is derived from an EMBL/GenBank/DDBJ whole genome shotgun (WGS) entry which is preliminary data.</text>
</comment>
<accession>A0A3A4RC23</accession>
<reference evidence="6 7" key="1">
    <citation type="journal article" date="2017" name="ISME J.">
        <title>Energy and carbon metabolisms in a deep terrestrial subsurface fluid microbial community.</title>
        <authorList>
            <person name="Momper L."/>
            <person name="Jungbluth S.P."/>
            <person name="Lee M.D."/>
            <person name="Amend J.P."/>
        </authorList>
    </citation>
    <scope>NUCLEOTIDE SEQUENCE [LARGE SCALE GENOMIC DNA]</scope>
    <source>
        <strain evidence="6">SURF_26</strain>
    </source>
</reference>
<proteinExistence type="predicted"/>
<dbReference type="Gene3D" id="2.60.120.970">
    <property type="match status" value="1"/>
</dbReference>
<evidence type="ECO:0000313" key="7">
    <source>
        <dbReference type="Proteomes" id="UP000266426"/>
    </source>
</evidence>
<name>A0A3A4RC23_9BACT</name>
<keyword evidence="2" id="KW-0964">Secreted</keyword>
<dbReference type="NCBIfam" id="NF033679">
    <property type="entry name" value="DNRLRE_dom"/>
    <property type="match status" value="1"/>
</dbReference>
<evidence type="ECO:0000256" key="3">
    <source>
        <dbReference type="ARBA" id="ARBA00022729"/>
    </source>
</evidence>
<feature type="chain" id="PRO_5017259823" evidence="4">
    <location>
        <begin position="25"/>
        <end position="233"/>
    </location>
</feature>
<protein>
    <submittedName>
        <fullName evidence="6">DNRLRE domain-containing protein</fullName>
    </submittedName>
</protein>
<dbReference type="Proteomes" id="UP000266426">
    <property type="component" value="Unassembled WGS sequence"/>
</dbReference>
<comment type="subcellular location">
    <subcellularLocation>
        <location evidence="1">Secreted</location>
    </subcellularLocation>
</comment>
<gene>
    <name evidence="6" type="ORF">C4541_06825</name>
</gene>
<organism evidence="6 7">
    <name type="scientific">Candidatus Auribacter fodinae</name>
    <dbReference type="NCBI Taxonomy" id="2093366"/>
    <lineage>
        <taxon>Bacteria</taxon>
        <taxon>Pseudomonadati</taxon>
        <taxon>Candidatus Auribacterota</taxon>
        <taxon>Candidatus Auribacteria</taxon>
        <taxon>Candidatus Auribacterales</taxon>
        <taxon>Candidatus Auribacteraceae</taxon>
        <taxon>Candidatus Auribacter</taxon>
    </lineage>
</organism>
<keyword evidence="3 4" id="KW-0732">Signal</keyword>
<dbReference type="InterPro" id="IPR055372">
    <property type="entry name" value="CBM96"/>
</dbReference>
<dbReference type="EMBL" id="QZJZ01000055">
    <property type="protein sequence ID" value="RJP59101.1"/>
    <property type="molecule type" value="Genomic_DNA"/>
</dbReference>
<dbReference type="GO" id="GO:0005576">
    <property type="term" value="C:extracellular region"/>
    <property type="evidence" value="ECO:0007669"/>
    <property type="project" value="UniProtKB-SubCell"/>
</dbReference>
<evidence type="ECO:0000256" key="1">
    <source>
        <dbReference type="ARBA" id="ARBA00004613"/>
    </source>
</evidence>
<dbReference type="NCBIfam" id="TIGR02595">
    <property type="entry name" value="PEP_CTERM"/>
    <property type="match status" value="1"/>
</dbReference>
<feature type="signal peptide" evidence="4">
    <location>
        <begin position="1"/>
        <end position="24"/>
    </location>
</feature>
<evidence type="ECO:0000256" key="2">
    <source>
        <dbReference type="ARBA" id="ARBA00022525"/>
    </source>
</evidence>
<dbReference type="InterPro" id="IPR013424">
    <property type="entry name" value="Ice-binding_C"/>
</dbReference>
<evidence type="ECO:0000313" key="6">
    <source>
        <dbReference type="EMBL" id="RJP59101.1"/>
    </source>
</evidence>
<feature type="domain" description="Carbohydrate-binding module family 96" evidence="5">
    <location>
        <begin position="37"/>
        <end position="175"/>
    </location>
</feature>